<accession>A0A328B858</accession>
<name>A0A328B858_9CAUL</name>
<dbReference type="Proteomes" id="UP000249524">
    <property type="component" value="Unassembled WGS sequence"/>
</dbReference>
<feature type="transmembrane region" description="Helical" evidence="1">
    <location>
        <begin position="272"/>
        <end position="292"/>
    </location>
</feature>
<feature type="transmembrane region" description="Helical" evidence="1">
    <location>
        <begin position="83"/>
        <end position="102"/>
    </location>
</feature>
<protein>
    <submittedName>
        <fullName evidence="2">MFS transporter</fullName>
    </submittedName>
</protein>
<reference evidence="2 3" key="1">
    <citation type="submission" date="2018-05" db="EMBL/GenBank/DDBJ databases">
        <authorList>
            <person name="Lanie J.A."/>
            <person name="Ng W.-L."/>
            <person name="Kazmierczak K.M."/>
            <person name="Andrzejewski T.M."/>
            <person name="Davidsen T.M."/>
            <person name="Wayne K.J."/>
            <person name="Tettelin H."/>
            <person name="Glass J.I."/>
            <person name="Rusch D."/>
            <person name="Podicherti R."/>
            <person name="Tsui H.-C.T."/>
            <person name="Winkler M.E."/>
        </authorList>
    </citation>
    <scope>NUCLEOTIDE SEQUENCE [LARGE SCALE GENOMIC DNA]</scope>
    <source>
        <strain evidence="2 3">BUT-10</strain>
    </source>
</reference>
<feature type="transmembrane region" description="Helical" evidence="1">
    <location>
        <begin position="394"/>
        <end position="416"/>
    </location>
</feature>
<dbReference type="InterPro" id="IPR016024">
    <property type="entry name" value="ARM-type_fold"/>
</dbReference>
<feature type="transmembrane region" description="Helical" evidence="1">
    <location>
        <begin position="304"/>
        <end position="335"/>
    </location>
</feature>
<proteinExistence type="predicted"/>
<keyword evidence="1" id="KW-0472">Membrane</keyword>
<gene>
    <name evidence="2" type="ORF">DJ019_17350</name>
</gene>
<feature type="transmembrane region" description="Helical" evidence="1">
    <location>
        <begin position="176"/>
        <end position="194"/>
    </location>
</feature>
<keyword evidence="3" id="KW-1185">Reference proteome</keyword>
<evidence type="ECO:0000313" key="3">
    <source>
        <dbReference type="Proteomes" id="UP000249524"/>
    </source>
</evidence>
<feature type="transmembrane region" description="Helical" evidence="1">
    <location>
        <begin position="54"/>
        <end position="76"/>
    </location>
</feature>
<dbReference type="InterPro" id="IPR036259">
    <property type="entry name" value="MFS_trans_sf"/>
</dbReference>
<keyword evidence="1" id="KW-1133">Transmembrane helix</keyword>
<sequence>MLRLLNRLFRIETGEWPKLLQFGLFGLLLQTGMGVGFAAGDAAFLSHVGPDRLPLIFLLTPGVMLVYTAVFSVLTVRLSPDQIVDVTLAALIAGGALLWAFIELSPPAWGGAPYYAFKLYLAMWYIGIYTLFWTFTDAYFDIQDAKRLFPLFAAFCALGTALGALIVSLFAGRLPMHGFLLVWSGLALLTAPVARRLRLRWRRLSDGEVDLDEEPASVGAQLAQVARTFRTSPYAAALALTMFVTLLLTNLAEYQYAVILEKGRSEAELAALFGRLYAAANVFNLVVCLFVFNRLVTRIGVRNVALILPATYFIVFAVFFLAGGTLAALAAFFAYHGVLTSIEYNNQNLLFNATPSDVRRPLRTVVEGMAEPLASLLAGGFLLTMATQVDMRELSGIGVLLGAVLIAIVLGLRHLYPQAMAANMRRGWLNFGELAARAPGPQRGPASDASHASADRIAEGLAGLDPSALKAAVGALRTAAGPGDIGVVTPLVSILPNLDREGRAAALEALARIGDVETIPQVLGAAPQLGPRDLRRLEALMVEFGEAAVPRLIQVLASPQASYRARSVAARALSDLSPAQFEAQLHPIANDELDEAGRSLYLAEHFESDAEPSPALALLAHAYRERVGQAVDFVLELLALGGRLPDFDLLVVSLHSANPKVRGNAIEAIASGVDHATWSRLDPLLNRRTASHQIHEPGDLVTRLEDAARSRRGFEALCAAQALRDRVAPREMPQRLRGAVSLETPSAIRESFAVLMGLDERPTLVDLVCAIRQRSDFAPASLDAQQALAERAAPDATGAGAIELRLQGRTWWLDAADVEDLAARYPDLALAMLKARDARSYAA</sequence>
<dbReference type="AlphaFoldDB" id="A0A328B858"/>
<keyword evidence="1" id="KW-0812">Transmembrane</keyword>
<dbReference type="OrthoDB" id="7441479at2"/>
<feature type="transmembrane region" description="Helical" evidence="1">
    <location>
        <begin position="114"/>
        <end position="136"/>
    </location>
</feature>
<dbReference type="PROSITE" id="PS50176">
    <property type="entry name" value="ARM_REPEAT"/>
    <property type="match status" value="1"/>
</dbReference>
<dbReference type="InterPro" id="IPR011989">
    <property type="entry name" value="ARM-like"/>
</dbReference>
<feature type="transmembrane region" description="Helical" evidence="1">
    <location>
        <begin position="148"/>
        <end position="170"/>
    </location>
</feature>
<organism evidence="2 3">
    <name type="scientific">Phenylobacterium kunshanense</name>
    <dbReference type="NCBI Taxonomy" id="1445034"/>
    <lineage>
        <taxon>Bacteria</taxon>
        <taxon>Pseudomonadati</taxon>
        <taxon>Pseudomonadota</taxon>
        <taxon>Alphaproteobacteria</taxon>
        <taxon>Caulobacterales</taxon>
        <taxon>Caulobacteraceae</taxon>
        <taxon>Phenylobacterium</taxon>
    </lineage>
</organism>
<dbReference type="Gene3D" id="1.25.10.10">
    <property type="entry name" value="Leucine-rich Repeat Variant"/>
    <property type="match status" value="1"/>
</dbReference>
<comment type="caution">
    <text evidence="2">The sequence shown here is derived from an EMBL/GenBank/DDBJ whole genome shotgun (WGS) entry which is preliminary data.</text>
</comment>
<dbReference type="EMBL" id="QFYS01000009">
    <property type="protein sequence ID" value="RAK63039.1"/>
    <property type="molecule type" value="Genomic_DNA"/>
</dbReference>
<evidence type="ECO:0000313" key="2">
    <source>
        <dbReference type="EMBL" id="RAK63039.1"/>
    </source>
</evidence>
<dbReference type="SUPFAM" id="SSF103473">
    <property type="entry name" value="MFS general substrate transporter"/>
    <property type="match status" value="1"/>
</dbReference>
<dbReference type="InterPro" id="IPR000225">
    <property type="entry name" value="Armadillo"/>
</dbReference>
<feature type="transmembrane region" description="Helical" evidence="1">
    <location>
        <begin position="234"/>
        <end position="252"/>
    </location>
</feature>
<dbReference type="SUPFAM" id="SSF48371">
    <property type="entry name" value="ARM repeat"/>
    <property type="match status" value="1"/>
</dbReference>
<evidence type="ECO:0000256" key="1">
    <source>
        <dbReference type="SAM" id="Phobius"/>
    </source>
</evidence>